<dbReference type="InterPro" id="IPR011990">
    <property type="entry name" value="TPR-like_helical_dom_sf"/>
</dbReference>
<feature type="compositionally biased region" description="Polar residues" evidence="3">
    <location>
        <begin position="132"/>
        <end position="141"/>
    </location>
</feature>
<feature type="repeat" description="TPR" evidence="2">
    <location>
        <begin position="186"/>
        <end position="219"/>
    </location>
</feature>
<dbReference type="KEGG" id="tcd:AAIA72_01330"/>
<comment type="subcellular location">
    <subcellularLocation>
        <location evidence="1">Periplasm</location>
    </subcellularLocation>
</comment>
<dbReference type="SMART" id="SM00028">
    <property type="entry name" value="TPR"/>
    <property type="match status" value="2"/>
</dbReference>
<accession>A0AB39UWM9</accession>
<dbReference type="InterPro" id="IPR032519">
    <property type="entry name" value="YbgF_tri"/>
</dbReference>
<keyword evidence="1" id="KW-0175">Coiled coil</keyword>
<evidence type="ECO:0000256" key="2">
    <source>
        <dbReference type="PROSITE-ProRule" id="PRU00339"/>
    </source>
</evidence>
<keyword evidence="2" id="KW-0802">TPR repeat</keyword>
<gene>
    <name evidence="5" type="primary">ybgF</name>
    <name evidence="1" type="synonym">cpoB</name>
    <name evidence="5" type="ORF">AAIA72_01330</name>
</gene>
<dbReference type="EMBL" id="CP154858">
    <property type="protein sequence ID" value="XDT72653.1"/>
    <property type="molecule type" value="Genomic_DNA"/>
</dbReference>
<comment type="function">
    <text evidence="1">Mediates coordination of peptidoglycan synthesis and outer membrane constriction during cell division.</text>
</comment>
<dbReference type="InterPro" id="IPR034706">
    <property type="entry name" value="CpoB"/>
</dbReference>
<dbReference type="NCBIfam" id="TIGR02795">
    <property type="entry name" value="tol_pal_ybgF"/>
    <property type="match status" value="1"/>
</dbReference>
<evidence type="ECO:0000256" key="1">
    <source>
        <dbReference type="HAMAP-Rule" id="MF_02066"/>
    </source>
</evidence>
<dbReference type="Gene3D" id="1.25.40.10">
    <property type="entry name" value="Tetratricopeptide repeat domain"/>
    <property type="match status" value="1"/>
</dbReference>
<name>A0AB39UWM9_9GAMM</name>
<dbReference type="Pfam" id="PF16331">
    <property type="entry name" value="TolA_bind_tri"/>
    <property type="match status" value="1"/>
</dbReference>
<dbReference type="GO" id="GO:0030288">
    <property type="term" value="C:outer membrane-bounded periplasmic space"/>
    <property type="evidence" value="ECO:0007669"/>
    <property type="project" value="UniProtKB-UniRule"/>
</dbReference>
<feature type="domain" description="YbgF trimerisation" evidence="4">
    <location>
        <begin position="51"/>
        <end position="98"/>
    </location>
</feature>
<dbReference type="AlphaFoldDB" id="A0AB39UWM9"/>
<dbReference type="RefSeq" id="WP_369601657.1">
    <property type="nucleotide sequence ID" value="NZ_CP154858.1"/>
</dbReference>
<keyword evidence="1" id="KW-0574">Periplasm</keyword>
<dbReference type="InterPro" id="IPR019734">
    <property type="entry name" value="TPR_rpt"/>
</dbReference>
<protein>
    <recommendedName>
        <fullName evidence="1">Cell division coordinator CpoB</fullName>
    </recommendedName>
</protein>
<evidence type="ECO:0000313" key="5">
    <source>
        <dbReference type="EMBL" id="XDT72653.1"/>
    </source>
</evidence>
<feature type="region of interest" description="Disordered" evidence="3">
    <location>
        <begin position="109"/>
        <end position="152"/>
    </location>
</feature>
<dbReference type="Gene3D" id="1.20.5.110">
    <property type="match status" value="1"/>
</dbReference>
<feature type="coiled-coil region" evidence="1">
    <location>
        <begin position="56"/>
        <end position="83"/>
    </location>
</feature>
<organism evidence="5">
    <name type="scientific">Thermohahella caldifontis</name>
    <dbReference type="NCBI Taxonomy" id="3142973"/>
    <lineage>
        <taxon>Bacteria</taxon>
        <taxon>Pseudomonadati</taxon>
        <taxon>Pseudomonadota</taxon>
        <taxon>Gammaproteobacteria</taxon>
        <taxon>Oceanospirillales</taxon>
        <taxon>Hahellaceae</taxon>
        <taxon>Thermohahella</taxon>
    </lineage>
</organism>
<proteinExistence type="inferred from homology"/>
<dbReference type="SUPFAM" id="SSF48452">
    <property type="entry name" value="TPR-like"/>
    <property type="match status" value="1"/>
</dbReference>
<dbReference type="Pfam" id="PF13424">
    <property type="entry name" value="TPR_12"/>
    <property type="match status" value="1"/>
</dbReference>
<keyword evidence="1" id="KW-0732">Signal</keyword>
<evidence type="ECO:0000259" key="4">
    <source>
        <dbReference type="Pfam" id="PF16331"/>
    </source>
</evidence>
<feature type="repeat" description="TPR" evidence="2">
    <location>
        <begin position="223"/>
        <end position="256"/>
    </location>
</feature>
<feature type="signal peptide" evidence="1">
    <location>
        <begin position="1"/>
        <end position="25"/>
    </location>
</feature>
<dbReference type="GO" id="GO:0070206">
    <property type="term" value="P:protein trimerization"/>
    <property type="evidence" value="ECO:0007669"/>
    <property type="project" value="InterPro"/>
</dbReference>
<keyword evidence="1" id="KW-0131">Cell cycle</keyword>
<feature type="chain" id="PRO_5044031517" description="Cell division coordinator CpoB" evidence="1">
    <location>
        <begin position="26"/>
        <end position="270"/>
    </location>
</feature>
<reference evidence="5" key="1">
    <citation type="submission" date="2024-05" db="EMBL/GenBank/DDBJ databases">
        <title>Genome sequencing of novel strain.</title>
        <authorList>
            <person name="Ganbat D."/>
            <person name="Ganbat S."/>
            <person name="Lee S.-J."/>
        </authorList>
    </citation>
    <scope>NUCLEOTIDE SEQUENCE</scope>
    <source>
        <strain evidence="5">SMD15-11</strain>
    </source>
</reference>
<dbReference type="InterPro" id="IPR014162">
    <property type="entry name" value="CpoB_C"/>
</dbReference>
<dbReference type="GO" id="GO:0043093">
    <property type="term" value="P:FtsZ-dependent cytokinesis"/>
    <property type="evidence" value="ECO:0007669"/>
    <property type="project" value="UniProtKB-UniRule"/>
</dbReference>
<keyword evidence="1" id="KW-0132">Cell division</keyword>
<evidence type="ECO:0000256" key="3">
    <source>
        <dbReference type="SAM" id="MobiDB-lite"/>
    </source>
</evidence>
<comment type="similarity">
    <text evidence="1">Belongs to the CpoB family.</text>
</comment>
<sequence precursor="true">MTRSGIRLVSSVAGLWLGSTTLLWAAPPPTQVLQVVEEAPAAGQASPSGTDALLMVQQLQEEVRTLRGQVEALQFEIRKMKDQERQRYIDLDQRILDLSRLVAERLSGPAVQTPPVSAKDSDAAQTPPPASTPGNSPSPDKTQPPSPEQQRQYQAAFELVRQQKFKEAIGAWLDFISAWPDSDLTANAYYWLGEVYLVEGELEKAEQAFIVVLGRYPDHRKAPDARFKLGVVYHRQGKVNEAREALRTVVENYPDSHAADLAKTYLSKLE</sequence>
<dbReference type="PROSITE" id="PS50005">
    <property type="entry name" value="TPR"/>
    <property type="match status" value="2"/>
</dbReference>
<dbReference type="HAMAP" id="MF_02066">
    <property type="entry name" value="CpoB"/>
    <property type="match status" value="1"/>
</dbReference>